<evidence type="ECO:0000256" key="2">
    <source>
        <dbReference type="ARBA" id="ARBA00006228"/>
    </source>
</evidence>
<dbReference type="Proteomes" id="UP000293852">
    <property type="component" value="Unassembled WGS sequence"/>
</dbReference>
<comment type="similarity">
    <text evidence="2">Belongs to the CPA3 antiporters (TC 2.A.63) subunit E family.</text>
</comment>
<evidence type="ECO:0000313" key="9">
    <source>
        <dbReference type="Proteomes" id="UP000293852"/>
    </source>
</evidence>
<feature type="transmembrane region" description="Helical" evidence="7">
    <location>
        <begin position="12"/>
        <end position="41"/>
    </location>
</feature>
<dbReference type="OrthoDB" id="5148423at2"/>
<comment type="subcellular location">
    <subcellularLocation>
        <location evidence="1">Cell membrane</location>
        <topology evidence="1">Multi-pass membrane protein</topology>
    </subcellularLocation>
</comment>
<gene>
    <name evidence="8" type="ORF">EV386_1099</name>
</gene>
<accession>A0A4Q7M4A5</accession>
<keyword evidence="3" id="KW-1003">Cell membrane</keyword>
<reference evidence="8 9" key="1">
    <citation type="submission" date="2019-02" db="EMBL/GenBank/DDBJ databases">
        <title>Sequencing the genomes of 1000 actinobacteria strains.</title>
        <authorList>
            <person name="Klenk H.-P."/>
        </authorList>
    </citation>
    <scope>NUCLEOTIDE SEQUENCE [LARGE SCALE GENOMIC DNA]</scope>
    <source>
        <strain evidence="8 9">DSM 16932</strain>
    </source>
</reference>
<evidence type="ECO:0000313" key="8">
    <source>
        <dbReference type="EMBL" id="RZS60819.1"/>
    </source>
</evidence>
<evidence type="ECO:0000256" key="6">
    <source>
        <dbReference type="ARBA" id="ARBA00023136"/>
    </source>
</evidence>
<dbReference type="Pfam" id="PF01899">
    <property type="entry name" value="MNHE"/>
    <property type="match status" value="1"/>
</dbReference>
<keyword evidence="9" id="KW-1185">Reference proteome</keyword>
<protein>
    <submittedName>
        <fullName evidence="8">Multicomponent Na+:H+ antiporter subunit E</fullName>
    </submittedName>
</protein>
<dbReference type="RefSeq" id="WP_130413037.1">
    <property type="nucleotide sequence ID" value="NZ_SGWX01000001.1"/>
</dbReference>
<evidence type="ECO:0000256" key="4">
    <source>
        <dbReference type="ARBA" id="ARBA00022692"/>
    </source>
</evidence>
<organism evidence="8 9">
    <name type="scientific">Xylanimonas ulmi</name>
    <dbReference type="NCBI Taxonomy" id="228973"/>
    <lineage>
        <taxon>Bacteria</taxon>
        <taxon>Bacillati</taxon>
        <taxon>Actinomycetota</taxon>
        <taxon>Actinomycetes</taxon>
        <taxon>Micrococcales</taxon>
        <taxon>Promicromonosporaceae</taxon>
        <taxon>Xylanimonas</taxon>
    </lineage>
</organism>
<dbReference type="GO" id="GO:0005886">
    <property type="term" value="C:plasma membrane"/>
    <property type="evidence" value="ECO:0007669"/>
    <property type="project" value="UniProtKB-SubCell"/>
</dbReference>
<keyword evidence="4 7" id="KW-0812">Transmembrane</keyword>
<keyword evidence="5 7" id="KW-1133">Transmembrane helix</keyword>
<keyword evidence="6 7" id="KW-0472">Membrane</keyword>
<proteinExistence type="inferred from homology"/>
<evidence type="ECO:0000256" key="3">
    <source>
        <dbReference type="ARBA" id="ARBA00022475"/>
    </source>
</evidence>
<dbReference type="AlphaFoldDB" id="A0A4Q7M4A5"/>
<evidence type="ECO:0000256" key="5">
    <source>
        <dbReference type="ARBA" id="ARBA00022989"/>
    </source>
</evidence>
<comment type="caution">
    <text evidence="8">The sequence shown here is derived from an EMBL/GenBank/DDBJ whole genome shotgun (WGS) entry which is preliminary data.</text>
</comment>
<sequence length="159" mass="17273">MIRRSVPVVLAFMAIWVVMVEIVSPVVLVSGLVVGVGTLVLTNRLLGVDYTTVFLSPLATLRYVGVLLREMTVAAYGMAVVIVRGRAEVTEFVYESALRDDLLLFLLANSMTLTPGSVAVDRDGARITVLTVDDVATARASCLRLERSVARLRKEETCS</sequence>
<dbReference type="GO" id="GO:0008324">
    <property type="term" value="F:monoatomic cation transmembrane transporter activity"/>
    <property type="evidence" value="ECO:0007669"/>
    <property type="project" value="InterPro"/>
</dbReference>
<dbReference type="EMBL" id="SGWX01000001">
    <property type="protein sequence ID" value="RZS60819.1"/>
    <property type="molecule type" value="Genomic_DNA"/>
</dbReference>
<dbReference type="PANTHER" id="PTHR34584">
    <property type="entry name" value="NA(+)/H(+) ANTIPORTER SUBUNIT E1"/>
    <property type="match status" value="1"/>
</dbReference>
<name>A0A4Q7M4A5_9MICO</name>
<evidence type="ECO:0000256" key="7">
    <source>
        <dbReference type="SAM" id="Phobius"/>
    </source>
</evidence>
<evidence type="ECO:0000256" key="1">
    <source>
        <dbReference type="ARBA" id="ARBA00004651"/>
    </source>
</evidence>
<dbReference type="PANTHER" id="PTHR34584:SF1">
    <property type="entry name" value="NA(+)_H(+) ANTIPORTER SUBUNIT E1"/>
    <property type="match status" value="1"/>
</dbReference>
<dbReference type="InterPro" id="IPR002758">
    <property type="entry name" value="Cation_antiport_E"/>
</dbReference>